<dbReference type="Gene3D" id="3.30.530.20">
    <property type="match status" value="1"/>
</dbReference>
<dbReference type="AlphaFoldDB" id="A0A4Q7MF72"/>
<sequence length="141" mass="15888">METINQNAITVQATINGSIEKAWKQFNDPKAIVEWATGHPDWHTPSSENDLRVGGKFKTRMEAKDGSMGFDFEGTYTTVEENKLIEYTMADGRKVKVSFETSGNGVLVTETFDPENMNSEEMQRAGWQGILDNFKAYVESH</sequence>
<comment type="caution">
    <text evidence="3">The sequence shown here is derived from an EMBL/GenBank/DDBJ whole genome shotgun (WGS) entry which is preliminary data.</text>
</comment>
<dbReference type="InterPro" id="IPR023393">
    <property type="entry name" value="START-like_dom_sf"/>
</dbReference>
<organism evidence="3 4">
    <name type="scientific">Pseudobacter ginsenosidimutans</name>
    <dbReference type="NCBI Taxonomy" id="661488"/>
    <lineage>
        <taxon>Bacteria</taxon>
        <taxon>Pseudomonadati</taxon>
        <taxon>Bacteroidota</taxon>
        <taxon>Chitinophagia</taxon>
        <taxon>Chitinophagales</taxon>
        <taxon>Chitinophagaceae</taxon>
        <taxon>Pseudobacter</taxon>
    </lineage>
</organism>
<accession>A0A4Q7MF72</accession>
<proteinExistence type="inferred from homology"/>
<name>A0A4Q7MF72_9BACT</name>
<dbReference type="RefSeq" id="WP_130544280.1">
    <property type="nucleotide sequence ID" value="NZ_CP042431.1"/>
</dbReference>
<gene>
    <name evidence="3" type="ORF">EV199_5793</name>
</gene>
<dbReference type="InterPro" id="IPR013538">
    <property type="entry name" value="ASHA1/2-like_C"/>
</dbReference>
<dbReference type="SUPFAM" id="SSF55961">
    <property type="entry name" value="Bet v1-like"/>
    <property type="match status" value="1"/>
</dbReference>
<protein>
    <submittedName>
        <fullName evidence="3">Uncharacterized protein YndB with AHSA1/START domain</fullName>
    </submittedName>
</protein>
<dbReference type="Pfam" id="PF08327">
    <property type="entry name" value="AHSA1"/>
    <property type="match status" value="1"/>
</dbReference>
<dbReference type="CDD" id="cd08897">
    <property type="entry name" value="SRPBCC_CalC_Aha1-like_4"/>
    <property type="match status" value="1"/>
</dbReference>
<reference evidence="3 4" key="1">
    <citation type="submission" date="2019-02" db="EMBL/GenBank/DDBJ databases">
        <title>Genomic Encyclopedia of Type Strains, Phase IV (KMG-IV): sequencing the most valuable type-strain genomes for metagenomic binning, comparative biology and taxonomic classification.</title>
        <authorList>
            <person name="Goeker M."/>
        </authorList>
    </citation>
    <scope>NUCLEOTIDE SEQUENCE [LARGE SCALE GENOMIC DNA]</scope>
    <source>
        <strain evidence="3 4">DSM 18116</strain>
    </source>
</reference>
<keyword evidence="4" id="KW-1185">Reference proteome</keyword>
<dbReference type="OrthoDB" id="384974at2"/>
<evidence type="ECO:0000313" key="3">
    <source>
        <dbReference type="EMBL" id="RZS65039.1"/>
    </source>
</evidence>
<feature type="domain" description="Activator of Hsp90 ATPase homologue 1/2-like C-terminal" evidence="2">
    <location>
        <begin position="18"/>
        <end position="139"/>
    </location>
</feature>
<dbReference type="Proteomes" id="UP000293874">
    <property type="component" value="Unassembled WGS sequence"/>
</dbReference>
<evidence type="ECO:0000313" key="4">
    <source>
        <dbReference type="Proteomes" id="UP000293874"/>
    </source>
</evidence>
<dbReference type="EMBL" id="SGXA01000006">
    <property type="protein sequence ID" value="RZS65039.1"/>
    <property type="molecule type" value="Genomic_DNA"/>
</dbReference>
<evidence type="ECO:0000256" key="1">
    <source>
        <dbReference type="ARBA" id="ARBA00006817"/>
    </source>
</evidence>
<evidence type="ECO:0000259" key="2">
    <source>
        <dbReference type="Pfam" id="PF08327"/>
    </source>
</evidence>
<comment type="similarity">
    <text evidence="1">Belongs to the AHA1 family.</text>
</comment>